<accession>A0A8S0VQA8</accession>
<dbReference type="Proteomes" id="UP000467700">
    <property type="component" value="Unassembled WGS sequence"/>
</dbReference>
<dbReference type="AlphaFoldDB" id="A0A8S0VQA8"/>
<keyword evidence="2" id="KW-1185">Reference proteome</keyword>
<evidence type="ECO:0000313" key="1">
    <source>
        <dbReference type="EMBL" id="CAA7259325.1"/>
    </source>
</evidence>
<comment type="caution">
    <text evidence="1">The sequence shown here is derived from an EMBL/GenBank/DDBJ whole genome shotgun (WGS) entry which is preliminary data.</text>
</comment>
<reference evidence="1 2" key="1">
    <citation type="submission" date="2020-01" db="EMBL/GenBank/DDBJ databases">
        <authorList>
            <person name="Gupta K D."/>
        </authorList>
    </citation>
    <scope>NUCLEOTIDE SEQUENCE [LARGE SCALE GENOMIC DNA]</scope>
</reference>
<organism evidence="1 2">
    <name type="scientific">Cyclocybe aegerita</name>
    <name type="common">Black poplar mushroom</name>
    <name type="synonym">Agrocybe aegerita</name>
    <dbReference type="NCBI Taxonomy" id="1973307"/>
    <lineage>
        <taxon>Eukaryota</taxon>
        <taxon>Fungi</taxon>
        <taxon>Dikarya</taxon>
        <taxon>Basidiomycota</taxon>
        <taxon>Agaricomycotina</taxon>
        <taxon>Agaricomycetes</taxon>
        <taxon>Agaricomycetidae</taxon>
        <taxon>Agaricales</taxon>
        <taxon>Agaricineae</taxon>
        <taxon>Bolbitiaceae</taxon>
        <taxon>Cyclocybe</taxon>
    </lineage>
</organism>
<evidence type="ECO:0000313" key="2">
    <source>
        <dbReference type="Proteomes" id="UP000467700"/>
    </source>
</evidence>
<gene>
    <name evidence="1" type="ORF">AAE3_LOCUS1611</name>
</gene>
<dbReference type="OrthoDB" id="432970at2759"/>
<name>A0A8S0VQA8_CYCAE</name>
<dbReference type="EMBL" id="CACVBS010000024">
    <property type="protein sequence ID" value="CAA7259325.1"/>
    <property type="molecule type" value="Genomic_DNA"/>
</dbReference>
<protein>
    <submittedName>
        <fullName evidence="1">Uncharacterized protein</fullName>
    </submittedName>
</protein>
<sequence length="674" mass="75661">MVSWKASKYGDWLRFCDDHSLVEVRRHWAQYQEMDDLPQKNKQELEASFASGMKSVLKKVGSTGAPVVAAGPLSYNLLNDRKSSNIETFSEFWSSGVTARSLFSDAIDRCLNPTFVYSRAGKAFNVHYATDPIRAFHLAPYFAPTKHAMSPSKVSLTSLVQVCMAQFSAWCVSLQRRLQQRSATTIRFAVAEALAFCEALQHCRDGEDTNTGVYSQSWGGSQLDFDVGDYGSERTAPMIFDVIDTSNVTDHMGLLNILTVAVPLLKRTPSSVLHTNTLLRTKDEGPVSSGLAERACTDVSTLSLLLGVAPICHLSHFTTQSNKHLLLAGHVLGRQFQECLSWKMPWSALPGPISGIEQLQPSMLACADPRRLAQFLFNLYLKMFTDEDQFENMKQIGNSSRLRTMNHRSYIRTSFVSLLQIIQPRVDANWNEVMRHFLELVRFDHTLLIGAHSYQELACHLHLRNILALDVLHPDWSRVVKSPSNRFRNWKGDVPPVVCVVLKVPRQSLKALEDIDDSEIGTPPLQCESSDNNFHNIHSSIRPIFGMLDVTQVNGELQAILTEDPQGWNGNSPLLVSFYMPSWLLTIAPKTTKIGLHLRNTPATLAFMPKLGMSLAIFSAYLADEDHVHILRQRPDNIRELSQLRKPMVPVMRNTNVTTERVIIDFDADVPTVG</sequence>
<proteinExistence type="predicted"/>